<feature type="domain" description="ATPase AAA-type core" evidence="3">
    <location>
        <begin position="484"/>
        <end position="518"/>
    </location>
</feature>
<feature type="compositionally biased region" description="Polar residues" evidence="2">
    <location>
        <begin position="704"/>
        <end position="718"/>
    </location>
</feature>
<evidence type="ECO:0000313" key="5">
    <source>
        <dbReference type="Proteomes" id="UP000281406"/>
    </source>
</evidence>
<evidence type="ECO:0000256" key="1">
    <source>
        <dbReference type="SAM" id="Coils"/>
    </source>
</evidence>
<evidence type="ECO:0000313" key="4">
    <source>
        <dbReference type="EMBL" id="ROI15667.1"/>
    </source>
</evidence>
<organism evidence="4 5">
    <name type="scientific">Anabarilius grahami</name>
    <name type="common">Kanglang fish</name>
    <name type="synonym">Barilius grahami</name>
    <dbReference type="NCBI Taxonomy" id="495550"/>
    <lineage>
        <taxon>Eukaryota</taxon>
        <taxon>Metazoa</taxon>
        <taxon>Chordata</taxon>
        <taxon>Craniata</taxon>
        <taxon>Vertebrata</taxon>
        <taxon>Euteleostomi</taxon>
        <taxon>Actinopterygii</taxon>
        <taxon>Neopterygii</taxon>
        <taxon>Teleostei</taxon>
        <taxon>Ostariophysi</taxon>
        <taxon>Cypriniformes</taxon>
        <taxon>Xenocyprididae</taxon>
        <taxon>Xenocypridinae</taxon>
        <taxon>Xenocypridinae incertae sedis</taxon>
        <taxon>Anabarilius</taxon>
    </lineage>
</organism>
<dbReference type="GO" id="GO:0005524">
    <property type="term" value="F:ATP binding"/>
    <property type="evidence" value="ECO:0007669"/>
    <property type="project" value="InterPro"/>
</dbReference>
<dbReference type="Pfam" id="PF00004">
    <property type="entry name" value="AAA"/>
    <property type="match status" value="1"/>
</dbReference>
<feature type="region of interest" description="Disordered" evidence="2">
    <location>
        <begin position="290"/>
        <end position="334"/>
    </location>
</feature>
<keyword evidence="1" id="KW-0175">Coiled coil</keyword>
<gene>
    <name evidence="4" type="ORF">DPX16_20205</name>
</gene>
<dbReference type="SUPFAM" id="SSF52540">
    <property type="entry name" value="P-loop containing nucleoside triphosphate hydrolases"/>
    <property type="match status" value="1"/>
</dbReference>
<feature type="compositionally biased region" description="Basic and acidic residues" evidence="2">
    <location>
        <begin position="631"/>
        <end position="641"/>
    </location>
</feature>
<dbReference type="PANTHER" id="PTHR23389:SF21">
    <property type="entry name" value="ATPASE FAMILY AAA DOMAIN-CONTAINING PROTEIN 5"/>
    <property type="match status" value="1"/>
</dbReference>
<dbReference type="InterPro" id="IPR003959">
    <property type="entry name" value="ATPase_AAA_core"/>
</dbReference>
<dbReference type="GO" id="GO:0061860">
    <property type="term" value="F:DNA clamp unloader activity"/>
    <property type="evidence" value="ECO:0007669"/>
    <property type="project" value="TreeGrafter"/>
</dbReference>
<comment type="caution">
    <text evidence="4">The sequence shown here is derived from an EMBL/GenBank/DDBJ whole genome shotgun (WGS) entry which is preliminary data.</text>
</comment>
<dbReference type="Proteomes" id="UP000281406">
    <property type="component" value="Unassembled WGS sequence"/>
</dbReference>
<dbReference type="GO" id="GO:0016887">
    <property type="term" value="F:ATP hydrolysis activity"/>
    <property type="evidence" value="ECO:0007669"/>
    <property type="project" value="InterPro"/>
</dbReference>
<name>A0A3N0XE54_ANAGA</name>
<dbReference type="AlphaFoldDB" id="A0A3N0XE54"/>
<feature type="region of interest" description="Disordered" evidence="2">
    <location>
        <begin position="704"/>
        <end position="723"/>
    </location>
</feature>
<feature type="compositionally biased region" description="Polar residues" evidence="2">
    <location>
        <begin position="642"/>
        <end position="654"/>
    </location>
</feature>
<keyword evidence="5" id="KW-1185">Reference proteome</keyword>
<dbReference type="GO" id="GO:0005634">
    <property type="term" value="C:nucleus"/>
    <property type="evidence" value="ECO:0007669"/>
    <property type="project" value="TreeGrafter"/>
</dbReference>
<feature type="region of interest" description="Disordered" evidence="2">
    <location>
        <begin position="1"/>
        <end position="22"/>
    </location>
</feature>
<protein>
    <submittedName>
        <fullName evidence="4">ATPase family AAA domain-containing protein 5</fullName>
    </submittedName>
</protein>
<proteinExistence type="predicted"/>
<evidence type="ECO:0000256" key="2">
    <source>
        <dbReference type="SAM" id="MobiDB-lite"/>
    </source>
</evidence>
<dbReference type="OrthoDB" id="9996895at2759"/>
<feature type="region of interest" description="Disordered" evidence="2">
    <location>
        <begin position="620"/>
        <end position="654"/>
    </location>
</feature>
<feature type="compositionally biased region" description="Basic and acidic residues" evidence="2">
    <location>
        <begin position="320"/>
        <end position="330"/>
    </location>
</feature>
<dbReference type="InterPro" id="IPR027417">
    <property type="entry name" value="P-loop_NTPase"/>
</dbReference>
<feature type="compositionally biased region" description="Basic and acidic residues" evidence="2">
    <location>
        <begin position="298"/>
        <end position="307"/>
    </location>
</feature>
<dbReference type="Gene3D" id="3.40.50.300">
    <property type="entry name" value="P-loop containing nucleotide triphosphate hydrolases"/>
    <property type="match status" value="1"/>
</dbReference>
<dbReference type="GO" id="GO:0003677">
    <property type="term" value="F:DNA binding"/>
    <property type="evidence" value="ECO:0007669"/>
    <property type="project" value="TreeGrafter"/>
</dbReference>
<reference evidence="4 5" key="1">
    <citation type="submission" date="2018-10" db="EMBL/GenBank/DDBJ databases">
        <title>Genome assembly for a Yunnan-Guizhou Plateau 3E fish, Anabarilius grahami (Regan), and its evolutionary and genetic applications.</title>
        <authorList>
            <person name="Jiang W."/>
        </authorList>
    </citation>
    <scope>NUCLEOTIDE SEQUENCE [LARGE SCALE GENOMIC DNA]</scope>
    <source>
        <strain evidence="4">AG-KIZ</strain>
        <tissue evidence="4">Muscle</tissue>
    </source>
</reference>
<dbReference type="PANTHER" id="PTHR23389">
    <property type="entry name" value="CHROMOSOME TRANSMISSION FIDELITY FACTOR 18"/>
    <property type="match status" value="1"/>
</dbReference>
<dbReference type="EMBL" id="RJVU01079141">
    <property type="protein sequence ID" value="ROI15667.1"/>
    <property type="molecule type" value="Genomic_DNA"/>
</dbReference>
<feature type="coiled-coil region" evidence="1">
    <location>
        <begin position="432"/>
        <end position="459"/>
    </location>
</feature>
<accession>A0A3N0XE54</accession>
<sequence>METPFSLSQPTRTKNSSGSVSDRRTCLTNLETYSKCKTQVLPKHNRLKRTKTHKGLENLTDCGNRLTHVTETPESNASCDVILINGKEKLFADAAITIDGKDNSVCLPISSDLPTESIRNKGCHSQTLQKVSQMQNEVSTKGFLKRNKLALKRMSSNMGVQFVSIPAERERGSSDRSLKPDYDHFAANKEVLSSCLRINTSKGDRLMDQPEVNIGQTPESTKHHDIGQALTLITPRTAQNICRESTNMSGWRNEFPNEINSEFLEEIQILNLKFPIHRFLTLLLRKRTTPEEESSALEAEKTDDSKHPSASSVQRKRKRELQEQMCDRTYKSPKTNKGSIFADKLDFEQFSDSLSHTHAKYRNRLSRTKRRQQQTTRCAVVTEPMQDESVQQDPWPGCLQREDVLWTDKYNPQQSREVIGNSASVRQLHSWLKEWKLRADIEERRRRQEERRMKEENSNESWDCGDFEGDTVSIDHEKELCNTVLMIGPSGVGKTAAVYACAQELGFKVFEVNSSVLRCGRLILSQLTEATQSHQVDIQKIKTIKPEIINQSKIKPAPPCDEANRKVTSFKGTSNSPSVSCLSGKPQPVKLTHFFKLSSKKSVGKTSDGPERRIHAVELKPGRLQSSGSGFKDKREGDKELTCSSKDPTSARQSQTIPMSLILFEECGSWTELENSRCLEILAEKTGGGLLYSNIERLFSPHFTSQSSHNQESINPKTTGEKPVKGLMLQTSTNVNEVYPDRLSTRRGQKRLSSCEPKKISYLHSDLKLFSVPSKQTNNLASETDVHGQDNSLMLGFQHLVCTAKFFDNMSFLDAYLQRPSLSGTGYCKPEPLGWMGATLKDSLLDLPREEQIGQCFENSSQILAIVEGLGFLQCQTELSGIWMEAVRLREKLSSERWEQIISALSLPSDKKNLILCHCKFCAPSGIQKRKEIVSILISSKKVCHNNKPALSMDYLPTLRSICRSERVKEQHSFRRSHYLSSLNLPRSTLELMALDFP</sequence>
<evidence type="ECO:0000259" key="3">
    <source>
        <dbReference type="Pfam" id="PF00004"/>
    </source>
</evidence>